<reference evidence="1" key="2">
    <citation type="journal article" date="2015" name="Data Brief">
        <title>Shoot transcriptome of the giant reed, Arundo donax.</title>
        <authorList>
            <person name="Barrero R.A."/>
            <person name="Guerrero F.D."/>
            <person name="Moolhuijzen P."/>
            <person name="Goolsby J.A."/>
            <person name="Tidwell J."/>
            <person name="Bellgard S.E."/>
            <person name="Bellgard M.I."/>
        </authorList>
    </citation>
    <scope>NUCLEOTIDE SEQUENCE</scope>
    <source>
        <tissue evidence="1">Shoot tissue taken approximately 20 cm above the soil surface</tissue>
    </source>
</reference>
<sequence length="104" mass="12029">MLKNVSSQEDSDLVFYILWHIWKSRNALRFQNKNQSVASTVALAKADLKAQYDAYHIENLSHDPIPSQDLNPIAFQDSFNHECLCTSDASFFPKSRSWPRHYAL</sequence>
<proteinExistence type="predicted"/>
<organism evidence="1">
    <name type="scientific">Arundo donax</name>
    <name type="common">Giant reed</name>
    <name type="synonym">Donax arundinaceus</name>
    <dbReference type="NCBI Taxonomy" id="35708"/>
    <lineage>
        <taxon>Eukaryota</taxon>
        <taxon>Viridiplantae</taxon>
        <taxon>Streptophyta</taxon>
        <taxon>Embryophyta</taxon>
        <taxon>Tracheophyta</taxon>
        <taxon>Spermatophyta</taxon>
        <taxon>Magnoliopsida</taxon>
        <taxon>Liliopsida</taxon>
        <taxon>Poales</taxon>
        <taxon>Poaceae</taxon>
        <taxon>PACMAD clade</taxon>
        <taxon>Arundinoideae</taxon>
        <taxon>Arundineae</taxon>
        <taxon>Arundo</taxon>
    </lineage>
</organism>
<dbReference type="EMBL" id="GBRH01272118">
    <property type="protein sequence ID" value="JAD25777.1"/>
    <property type="molecule type" value="Transcribed_RNA"/>
</dbReference>
<dbReference type="AlphaFoldDB" id="A0A0A8YT82"/>
<name>A0A0A8YT82_ARUDO</name>
<accession>A0A0A8YT82</accession>
<reference evidence="1" key="1">
    <citation type="submission" date="2014-09" db="EMBL/GenBank/DDBJ databases">
        <authorList>
            <person name="Magalhaes I.L.F."/>
            <person name="Oliveira U."/>
            <person name="Santos F.R."/>
            <person name="Vidigal T.H.D.A."/>
            <person name="Brescovit A.D."/>
            <person name="Santos A.J."/>
        </authorList>
    </citation>
    <scope>NUCLEOTIDE SEQUENCE</scope>
    <source>
        <tissue evidence="1">Shoot tissue taken approximately 20 cm above the soil surface</tissue>
    </source>
</reference>
<evidence type="ECO:0000313" key="1">
    <source>
        <dbReference type="EMBL" id="JAD25777.1"/>
    </source>
</evidence>
<protein>
    <submittedName>
        <fullName evidence="1">Uncharacterized protein</fullName>
    </submittedName>
</protein>